<keyword evidence="7" id="KW-1185">Reference proteome</keyword>
<organism evidence="6 7">
    <name type="scientific">Spirosoma flavum</name>
    <dbReference type="NCBI Taxonomy" id="2048557"/>
    <lineage>
        <taxon>Bacteria</taxon>
        <taxon>Pseudomonadati</taxon>
        <taxon>Bacteroidota</taxon>
        <taxon>Cytophagia</taxon>
        <taxon>Cytophagales</taxon>
        <taxon>Cytophagaceae</taxon>
        <taxon>Spirosoma</taxon>
    </lineage>
</organism>
<dbReference type="EMBL" id="JBHUOM010000019">
    <property type="protein sequence ID" value="MFD2935667.1"/>
    <property type="molecule type" value="Genomic_DNA"/>
</dbReference>
<accession>A0ABW6AMC7</accession>
<dbReference type="InterPro" id="IPR015421">
    <property type="entry name" value="PyrdxlP-dep_Trfase_major"/>
</dbReference>
<dbReference type="PANTHER" id="PTHR43807:SF20">
    <property type="entry name" value="FI04487P"/>
    <property type="match status" value="1"/>
</dbReference>
<evidence type="ECO:0000256" key="4">
    <source>
        <dbReference type="ARBA" id="ARBA00022898"/>
    </source>
</evidence>
<dbReference type="InterPro" id="IPR015422">
    <property type="entry name" value="PyrdxlP-dep_Trfase_small"/>
</dbReference>
<gene>
    <name evidence="6" type="ORF">ACFS25_17935</name>
</gene>
<keyword evidence="2 6" id="KW-0032">Aminotransferase</keyword>
<dbReference type="InterPro" id="IPR051326">
    <property type="entry name" value="Kynurenine-oxoglutarate_AT"/>
</dbReference>
<dbReference type="Proteomes" id="UP001597512">
    <property type="component" value="Unassembled WGS sequence"/>
</dbReference>
<dbReference type="NCBIfam" id="NF006569">
    <property type="entry name" value="PRK09082.1"/>
    <property type="match status" value="1"/>
</dbReference>
<reference evidence="7" key="1">
    <citation type="journal article" date="2019" name="Int. J. Syst. Evol. Microbiol.">
        <title>The Global Catalogue of Microorganisms (GCM) 10K type strain sequencing project: providing services to taxonomists for standard genome sequencing and annotation.</title>
        <authorList>
            <consortium name="The Broad Institute Genomics Platform"/>
            <consortium name="The Broad Institute Genome Sequencing Center for Infectious Disease"/>
            <person name="Wu L."/>
            <person name="Ma J."/>
        </authorList>
    </citation>
    <scope>NUCLEOTIDE SEQUENCE [LARGE SCALE GENOMIC DNA]</scope>
    <source>
        <strain evidence="7">KCTC 52490</strain>
    </source>
</reference>
<evidence type="ECO:0000256" key="2">
    <source>
        <dbReference type="ARBA" id="ARBA00022576"/>
    </source>
</evidence>
<evidence type="ECO:0000313" key="6">
    <source>
        <dbReference type="EMBL" id="MFD2935667.1"/>
    </source>
</evidence>
<dbReference type="Gene3D" id="3.40.640.10">
    <property type="entry name" value="Type I PLP-dependent aspartate aminotransferase-like (Major domain)"/>
    <property type="match status" value="1"/>
</dbReference>
<proteinExistence type="predicted"/>
<evidence type="ECO:0000313" key="7">
    <source>
        <dbReference type="Proteomes" id="UP001597512"/>
    </source>
</evidence>
<evidence type="ECO:0000259" key="5">
    <source>
        <dbReference type="Pfam" id="PF00155"/>
    </source>
</evidence>
<comment type="cofactor">
    <cofactor evidence="1">
        <name>pyridoxal 5'-phosphate</name>
        <dbReference type="ChEBI" id="CHEBI:597326"/>
    </cofactor>
</comment>
<dbReference type="Gene3D" id="3.90.1150.10">
    <property type="entry name" value="Aspartate Aminotransferase, domain 1"/>
    <property type="match status" value="1"/>
</dbReference>
<dbReference type="NCBIfam" id="NF009079">
    <property type="entry name" value="PRK12414.1"/>
    <property type="match status" value="1"/>
</dbReference>
<keyword evidence="4" id="KW-0663">Pyridoxal phosphate</keyword>
<comment type="caution">
    <text evidence="6">The sequence shown here is derived from an EMBL/GenBank/DDBJ whole genome shotgun (WGS) entry which is preliminary data.</text>
</comment>
<dbReference type="SUPFAM" id="SSF53383">
    <property type="entry name" value="PLP-dependent transferases"/>
    <property type="match status" value="1"/>
</dbReference>
<keyword evidence="3" id="KW-0808">Transferase</keyword>
<dbReference type="Pfam" id="PF00155">
    <property type="entry name" value="Aminotran_1_2"/>
    <property type="match status" value="1"/>
</dbReference>
<evidence type="ECO:0000256" key="1">
    <source>
        <dbReference type="ARBA" id="ARBA00001933"/>
    </source>
</evidence>
<dbReference type="InterPro" id="IPR004839">
    <property type="entry name" value="Aminotransferase_I/II_large"/>
</dbReference>
<sequence>MSIYKSRRVGDSLVSKLPNVGTTIFTVMSKLATETGAINLSQGFPGFDCSPELVSLVDHYMRKGFNQYAPMTGVPALREALAQKTLDLYGIAYDPDTEVTVTSGATEAIFAAITAVVRHSRDAGPDEVLVFEPAYDSYVPAIELNGGIPVYVTLTPPDYTIDWQAVSQKITDKTRLILVNTPHNPTGHVWTLDDLNQLANLVHNRDIWIVSDEVYEHILFDGRTHHSLMTHPVLQERTFIIGSFGKTFHITGWKVGYCLAPADLTTEFRKIHQYLTFSTVTPIQYALADYLKEPDHYRQLPDFYQRKRDLFLAGLRGSRFTIRPTEGSFFQTVSYANITDEPDYDLAVRLTKEIGVASIPVSVFYHQKNDYKMIRFCFAKDDAVLQEAAERLSQL</sequence>
<feature type="domain" description="Aminotransferase class I/classII large" evidence="5">
    <location>
        <begin position="37"/>
        <end position="392"/>
    </location>
</feature>
<dbReference type="InterPro" id="IPR015424">
    <property type="entry name" value="PyrdxlP-dep_Trfase"/>
</dbReference>
<name>A0ABW6AMC7_9BACT</name>
<dbReference type="GO" id="GO:0008483">
    <property type="term" value="F:transaminase activity"/>
    <property type="evidence" value="ECO:0007669"/>
    <property type="project" value="UniProtKB-KW"/>
</dbReference>
<protein>
    <submittedName>
        <fullName evidence="6">Methionine aminotransferase</fullName>
    </submittedName>
</protein>
<dbReference type="PANTHER" id="PTHR43807">
    <property type="entry name" value="FI04487P"/>
    <property type="match status" value="1"/>
</dbReference>
<dbReference type="CDD" id="cd00609">
    <property type="entry name" value="AAT_like"/>
    <property type="match status" value="1"/>
</dbReference>
<dbReference type="RefSeq" id="WP_381503788.1">
    <property type="nucleotide sequence ID" value="NZ_JBHUOM010000019.1"/>
</dbReference>
<evidence type="ECO:0000256" key="3">
    <source>
        <dbReference type="ARBA" id="ARBA00022679"/>
    </source>
</evidence>